<dbReference type="InterPro" id="IPR024618">
    <property type="entry name" value="DUF3857"/>
</dbReference>
<evidence type="ECO:0000259" key="2">
    <source>
        <dbReference type="Pfam" id="PF01841"/>
    </source>
</evidence>
<dbReference type="Gene3D" id="2.60.40.3140">
    <property type="match status" value="1"/>
</dbReference>
<dbReference type="InterPro" id="IPR038765">
    <property type="entry name" value="Papain-like_cys_pep_sf"/>
</dbReference>
<feature type="domain" description="Transglutaminase-like" evidence="2">
    <location>
        <begin position="281"/>
        <end position="353"/>
    </location>
</feature>
<dbReference type="Gene3D" id="2.60.120.1130">
    <property type="match status" value="1"/>
</dbReference>
<dbReference type="AlphaFoldDB" id="A0A1G9S1W1"/>
<dbReference type="Proteomes" id="UP000198510">
    <property type="component" value="Unassembled WGS sequence"/>
</dbReference>
<dbReference type="Pfam" id="PF01841">
    <property type="entry name" value="Transglut_core"/>
    <property type="match status" value="1"/>
</dbReference>
<accession>A0A1G9S1W1</accession>
<evidence type="ECO:0000313" key="4">
    <source>
        <dbReference type="EMBL" id="SDM29404.1"/>
    </source>
</evidence>
<sequence length="640" mass="72640">MLWTGVAQAADPMYPVAAIPAALKENAYAVIRDHETFFDVKSRGEAVYRVHYAVTVLDKRAKDYATVVVNYDKLMRFKSLSGTLYDAEGKVVERLKKSDIRDFSAFDGFSLYSDNRIKVAEFQREQYPYTVEFEYEWDWRATLFYPEWAPQDEENLAIEKARLVISMPSGMTLRYHENVPQPTDRTGGEAGDPTSPLTRKVETQDGKHVHTWTLQDLSPVKREPFSGSFEQYVPIVRTAPVEFEVDGYAGDASTWASFGQWSNVLNEGRDQLPAATEAQVKALVEGTDDPYEKIRRVYEFMQGKTRYVSIQLGIGGWQPFPASEVDAKGYGDCKALSNYTKALLRAAGITSYYTLIAAGADETDMLVDFPSRQFNHVVLCVPLAADTVWLECTSQSNPMGYAGRFTGDRHALMITPEGGKVVHTPVYDAQSNRLSRTAEVQLQASGHATAHIKTVYTGLQQDSYHRVIHGETHDEQRKWLYKRIDIPSFEINNFSFEEHKARIPEVTEALDLTVRNCAASSGKRLFLKPNLMNRFDMRLETKSERRGDVFLSMSFLDADTIRYRLPEGYKVEFLGEGAQFQSAFGRYQVDVSQEGDQIVYMRTLEMKKGQYPATRYKEFAEFCKNVSKADQLQLVLVATE</sequence>
<dbReference type="InterPro" id="IPR002931">
    <property type="entry name" value="Transglutaminase-like"/>
</dbReference>
<evidence type="ECO:0000256" key="1">
    <source>
        <dbReference type="SAM" id="MobiDB-lite"/>
    </source>
</evidence>
<name>A0A1G9S1W1_9BACT</name>
<dbReference type="STRING" id="1075417.SAMN05421823_1121"/>
<evidence type="ECO:0000259" key="3">
    <source>
        <dbReference type="Pfam" id="PF12969"/>
    </source>
</evidence>
<dbReference type="SUPFAM" id="SSF54001">
    <property type="entry name" value="Cysteine proteinases"/>
    <property type="match status" value="1"/>
</dbReference>
<reference evidence="4 5" key="1">
    <citation type="submission" date="2016-10" db="EMBL/GenBank/DDBJ databases">
        <authorList>
            <person name="de Groot N.N."/>
        </authorList>
    </citation>
    <scope>NUCLEOTIDE SEQUENCE [LARGE SCALE GENOMIC DNA]</scope>
    <source>
        <strain evidence="4 5">DSM 25186</strain>
    </source>
</reference>
<dbReference type="Pfam" id="PF12969">
    <property type="entry name" value="DUF3857"/>
    <property type="match status" value="1"/>
</dbReference>
<feature type="region of interest" description="Disordered" evidence="1">
    <location>
        <begin position="179"/>
        <end position="205"/>
    </location>
</feature>
<protein>
    <submittedName>
        <fullName evidence="4">Transglutaminase-like superfamily protein</fullName>
    </submittedName>
</protein>
<keyword evidence="5" id="KW-1185">Reference proteome</keyword>
<feature type="domain" description="DUF3857" evidence="3">
    <location>
        <begin position="43"/>
        <end position="220"/>
    </location>
</feature>
<gene>
    <name evidence="4" type="ORF">SAMN05421823_1121</name>
</gene>
<evidence type="ECO:0000313" key="5">
    <source>
        <dbReference type="Proteomes" id="UP000198510"/>
    </source>
</evidence>
<organism evidence="4 5">
    <name type="scientific">Catalinimonas alkaloidigena</name>
    <dbReference type="NCBI Taxonomy" id="1075417"/>
    <lineage>
        <taxon>Bacteria</taxon>
        <taxon>Pseudomonadati</taxon>
        <taxon>Bacteroidota</taxon>
        <taxon>Cytophagia</taxon>
        <taxon>Cytophagales</taxon>
        <taxon>Catalimonadaceae</taxon>
        <taxon>Catalinimonas</taxon>
    </lineage>
</organism>
<dbReference type="Gene3D" id="3.10.620.30">
    <property type="match status" value="1"/>
</dbReference>
<dbReference type="EMBL" id="FNFO01000012">
    <property type="protein sequence ID" value="SDM29404.1"/>
    <property type="molecule type" value="Genomic_DNA"/>
</dbReference>
<proteinExistence type="predicted"/>